<gene>
    <name evidence="1" type="ORF">IAA73_09830</name>
</gene>
<name>A0A9D9HVI9_9BACT</name>
<reference evidence="1" key="1">
    <citation type="submission" date="2020-10" db="EMBL/GenBank/DDBJ databases">
        <authorList>
            <person name="Gilroy R."/>
        </authorList>
    </citation>
    <scope>NUCLEOTIDE SEQUENCE</scope>
    <source>
        <strain evidence="1">G3-3990</strain>
    </source>
</reference>
<organism evidence="1 2">
    <name type="scientific">Candidatus Gallipaludibacter merdavium</name>
    <dbReference type="NCBI Taxonomy" id="2840839"/>
    <lineage>
        <taxon>Bacteria</taxon>
        <taxon>Pseudomonadati</taxon>
        <taxon>Bacteroidota</taxon>
        <taxon>Bacteroidia</taxon>
        <taxon>Bacteroidales</taxon>
        <taxon>Candidatus Gallipaludibacter</taxon>
    </lineage>
</organism>
<comment type="caution">
    <text evidence="1">The sequence shown here is derived from an EMBL/GenBank/DDBJ whole genome shotgun (WGS) entry which is preliminary data.</text>
</comment>
<dbReference type="Proteomes" id="UP000823641">
    <property type="component" value="Unassembled WGS sequence"/>
</dbReference>
<dbReference type="EMBL" id="JADIMG010000092">
    <property type="protein sequence ID" value="MBO8460618.1"/>
    <property type="molecule type" value="Genomic_DNA"/>
</dbReference>
<evidence type="ECO:0000313" key="1">
    <source>
        <dbReference type="EMBL" id="MBO8460618.1"/>
    </source>
</evidence>
<dbReference type="AlphaFoldDB" id="A0A9D9HVI9"/>
<sequence length="101" mass="12379">MSRYKLPPQASYKKIRCKLRRDGLTLNTRFGEIYTMKRCEKYDPATEKQMLRRKLFAEACAFAGEEIRNPERLRVWTRYAHYFKYKTARSAAFSYYFRRKR</sequence>
<proteinExistence type="predicted"/>
<protein>
    <submittedName>
        <fullName evidence="1">Uncharacterized protein</fullName>
    </submittedName>
</protein>
<accession>A0A9D9HVI9</accession>
<evidence type="ECO:0000313" key="2">
    <source>
        <dbReference type="Proteomes" id="UP000823641"/>
    </source>
</evidence>
<reference evidence="1" key="2">
    <citation type="journal article" date="2021" name="PeerJ">
        <title>Extensive microbial diversity within the chicken gut microbiome revealed by metagenomics and culture.</title>
        <authorList>
            <person name="Gilroy R."/>
            <person name="Ravi A."/>
            <person name="Getino M."/>
            <person name="Pursley I."/>
            <person name="Horton D.L."/>
            <person name="Alikhan N.F."/>
            <person name="Baker D."/>
            <person name="Gharbi K."/>
            <person name="Hall N."/>
            <person name="Watson M."/>
            <person name="Adriaenssens E.M."/>
            <person name="Foster-Nyarko E."/>
            <person name="Jarju S."/>
            <person name="Secka A."/>
            <person name="Antonio M."/>
            <person name="Oren A."/>
            <person name="Chaudhuri R.R."/>
            <person name="La Ragione R."/>
            <person name="Hildebrand F."/>
            <person name="Pallen M.J."/>
        </authorList>
    </citation>
    <scope>NUCLEOTIDE SEQUENCE</scope>
    <source>
        <strain evidence="1">G3-3990</strain>
    </source>
</reference>